<protein>
    <recommendedName>
        <fullName evidence="8">RuvB-like helicase</fullName>
        <ecNumber evidence="8">3.6.4.12</ecNumber>
    </recommendedName>
</protein>
<name>A0A7N2R5B0_QUELO</name>
<dbReference type="SUPFAM" id="SSF52540">
    <property type="entry name" value="P-loop containing nucleoside triphosphate hydrolases"/>
    <property type="match status" value="1"/>
</dbReference>
<keyword evidence="11" id="KW-1185">Reference proteome</keyword>
<dbReference type="InterPro" id="IPR027238">
    <property type="entry name" value="RuvB-like"/>
</dbReference>
<keyword evidence="4 8" id="KW-0378">Hydrolase</keyword>
<dbReference type="GO" id="GO:0005524">
    <property type="term" value="F:ATP binding"/>
    <property type="evidence" value="ECO:0007669"/>
    <property type="project" value="UniProtKB-KW"/>
</dbReference>
<evidence type="ECO:0000313" key="11">
    <source>
        <dbReference type="Proteomes" id="UP000594261"/>
    </source>
</evidence>
<dbReference type="EMBL" id="LRBV02000005">
    <property type="status" value="NOT_ANNOTATED_CDS"/>
    <property type="molecule type" value="Genomic_DNA"/>
</dbReference>
<keyword evidence="8" id="KW-0805">Transcription regulation</keyword>
<dbReference type="FunFam" id="1.10.8.60:FF:000010">
    <property type="entry name" value="RuvB-like helicase"/>
    <property type="match status" value="1"/>
</dbReference>
<evidence type="ECO:0000313" key="10">
    <source>
        <dbReference type="EnsemblPlants" id="QL05p063882:mrna"/>
    </source>
</evidence>
<dbReference type="EnsemblPlants" id="QL05p063882:mrna">
    <property type="protein sequence ID" value="QL05p063882:mrna"/>
    <property type="gene ID" value="QL05p063882"/>
</dbReference>
<dbReference type="EC" id="3.6.4.12" evidence="8"/>
<evidence type="ECO:0000259" key="9">
    <source>
        <dbReference type="Pfam" id="PF17856"/>
    </source>
</evidence>
<evidence type="ECO:0000256" key="6">
    <source>
        <dbReference type="ARBA" id="ARBA00022840"/>
    </source>
</evidence>
<accession>A0A7N2R5B0</accession>
<keyword evidence="5 8" id="KW-0347">Helicase</keyword>
<keyword evidence="3 8" id="KW-0547">Nucleotide-binding</keyword>
<evidence type="ECO:0000256" key="4">
    <source>
        <dbReference type="ARBA" id="ARBA00022801"/>
    </source>
</evidence>
<dbReference type="Proteomes" id="UP000594261">
    <property type="component" value="Chromosome 5"/>
</dbReference>
<keyword evidence="6 8" id="KW-0067">ATP-binding</keyword>
<proteinExistence type="inferred from homology"/>
<evidence type="ECO:0000256" key="2">
    <source>
        <dbReference type="ARBA" id="ARBA00007519"/>
    </source>
</evidence>
<dbReference type="Gramene" id="QL05p063882:mrna">
    <property type="protein sequence ID" value="QL05p063882:mrna"/>
    <property type="gene ID" value="QL05p063882"/>
</dbReference>
<keyword evidence="7 8" id="KW-0539">Nucleus</keyword>
<sequence length="180" mass="19700">MYDARLAKTLPPSARVGFTVMDAWLAYAPVKDNPEDAAKLSKCFCGVQGKPSSAPPVVLGQVLLGTHMNCPYGILVDLLDRLIIIRTQTYDVADMIKILALRANVEDLVIDDESLAYLGDMGLQASLRHAVQLLSPSSIMAKMNGRDNICKADIEEVKALYMDAKSSARLLQAQQEKYIS</sequence>
<dbReference type="AlphaFoldDB" id="A0A7N2R5B0"/>
<comment type="catalytic activity">
    <reaction evidence="8">
        <text>ATP + H2O = ADP + phosphate + H(+)</text>
        <dbReference type="Rhea" id="RHEA:13065"/>
        <dbReference type="ChEBI" id="CHEBI:15377"/>
        <dbReference type="ChEBI" id="CHEBI:15378"/>
        <dbReference type="ChEBI" id="CHEBI:30616"/>
        <dbReference type="ChEBI" id="CHEBI:43474"/>
        <dbReference type="ChEBI" id="CHEBI:456216"/>
        <dbReference type="EC" id="3.6.4.12"/>
    </reaction>
</comment>
<evidence type="ECO:0000256" key="1">
    <source>
        <dbReference type="ARBA" id="ARBA00004123"/>
    </source>
</evidence>
<feature type="domain" description="RuvB-like AAA-lid" evidence="9">
    <location>
        <begin position="98"/>
        <end position="163"/>
    </location>
</feature>
<comment type="subcellular location">
    <subcellularLocation>
        <location evidence="1">Nucleus</location>
    </subcellularLocation>
</comment>
<evidence type="ECO:0000256" key="5">
    <source>
        <dbReference type="ARBA" id="ARBA00022806"/>
    </source>
</evidence>
<dbReference type="InterPro" id="IPR041048">
    <property type="entry name" value="RuvB-like_C"/>
</dbReference>
<reference evidence="10 11" key="1">
    <citation type="journal article" date="2016" name="G3 (Bethesda)">
        <title>First Draft Assembly and Annotation of the Genome of a California Endemic Oak Quercus lobata Nee (Fagaceae).</title>
        <authorList>
            <person name="Sork V.L."/>
            <person name="Fitz-Gibbon S.T."/>
            <person name="Puiu D."/>
            <person name="Crepeau M."/>
            <person name="Gugger P.F."/>
            <person name="Sherman R."/>
            <person name="Stevens K."/>
            <person name="Langley C.H."/>
            <person name="Pellegrini M."/>
            <person name="Salzberg S.L."/>
        </authorList>
    </citation>
    <scope>NUCLEOTIDE SEQUENCE [LARGE SCALE GENOMIC DNA]</scope>
    <source>
        <strain evidence="10 11">cv. SW786</strain>
    </source>
</reference>
<evidence type="ECO:0000256" key="7">
    <source>
        <dbReference type="ARBA" id="ARBA00023242"/>
    </source>
</evidence>
<organism evidence="10 11">
    <name type="scientific">Quercus lobata</name>
    <name type="common">Valley oak</name>
    <dbReference type="NCBI Taxonomy" id="97700"/>
    <lineage>
        <taxon>Eukaryota</taxon>
        <taxon>Viridiplantae</taxon>
        <taxon>Streptophyta</taxon>
        <taxon>Embryophyta</taxon>
        <taxon>Tracheophyta</taxon>
        <taxon>Spermatophyta</taxon>
        <taxon>Magnoliopsida</taxon>
        <taxon>eudicotyledons</taxon>
        <taxon>Gunneridae</taxon>
        <taxon>Pentapetalae</taxon>
        <taxon>rosids</taxon>
        <taxon>fabids</taxon>
        <taxon>Fagales</taxon>
        <taxon>Fagaceae</taxon>
        <taxon>Quercus</taxon>
    </lineage>
</organism>
<dbReference type="Gene3D" id="3.40.50.300">
    <property type="entry name" value="P-loop containing nucleotide triphosphate hydrolases"/>
    <property type="match status" value="1"/>
</dbReference>
<dbReference type="Gene3D" id="1.10.8.60">
    <property type="match status" value="1"/>
</dbReference>
<dbReference type="GO" id="GO:0016787">
    <property type="term" value="F:hydrolase activity"/>
    <property type="evidence" value="ECO:0007669"/>
    <property type="project" value="UniProtKB-KW"/>
</dbReference>
<dbReference type="GO" id="GO:0005634">
    <property type="term" value="C:nucleus"/>
    <property type="evidence" value="ECO:0007669"/>
    <property type="project" value="UniProtKB-SubCell"/>
</dbReference>
<dbReference type="PANTHER" id="PTHR11093">
    <property type="entry name" value="RUVB-RELATED REPTIN AND PONTIN"/>
    <property type="match status" value="1"/>
</dbReference>
<evidence type="ECO:0000256" key="8">
    <source>
        <dbReference type="RuleBase" id="RU363048"/>
    </source>
</evidence>
<dbReference type="GO" id="GO:0003678">
    <property type="term" value="F:DNA helicase activity"/>
    <property type="evidence" value="ECO:0007669"/>
    <property type="project" value="UniProtKB-EC"/>
</dbReference>
<evidence type="ECO:0000256" key="3">
    <source>
        <dbReference type="ARBA" id="ARBA00022741"/>
    </source>
</evidence>
<reference evidence="10" key="2">
    <citation type="submission" date="2021-01" db="UniProtKB">
        <authorList>
            <consortium name="EnsemblPlants"/>
        </authorList>
    </citation>
    <scope>IDENTIFICATION</scope>
</reference>
<dbReference type="Pfam" id="PF17856">
    <property type="entry name" value="TIP49_C"/>
    <property type="match status" value="1"/>
</dbReference>
<dbReference type="InParanoid" id="A0A7N2R5B0"/>
<keyword evidence="8" id="KW-0804">Transcription</keyword>
<dbReference type="InterPro" id="IPR027417">
    <property type="entry name" value="P-loop_NTPase"/>
</dbReference>
<comment type="similarity">
    <text evidence="2 8">Belongs to the RuvB family.</text>
</comment>